<dbReference type="RefSeq" id="WP_264917255.1">
    <property type="nucleotide sequence ID" value="NZ_CP110224.1"/>
</dbReference>
<comment type="caution">
    <text evidence="1">The sequence shown here is derived from an EMBL/GenBank/DDBJ whole genome shotgun (WGS) entry which is preliminary data.</text>
</comment>
<proteinExistence type="predicted"/>
<gene>
    <name evidence="1" type="ORF">J2Z83_003723</name>
</gene>
<evidence type="ECO:0000313" key="1">
    <source>
        <dbReference type="EMBL" id="MBP1971572.1"/>
    </source>
</evidence>
<protein>
    <submittedName>
        <fullName evidence="1">Uncharacterized protein</fullName>
    </submittedName>
</protein>
<reference evidence="1 2" key="1">
    <citation type="submission" date="2021-03" db="EMBL/GenBank/DDBJ databases">
        <title>Genomic Encyclopedia of Type Strains, Phase IV (KMG-IV): sequencing the most valuable type-strain genomes for metagenomic binning, comparative biology and taxonomic classification.</title>
        <authorList>
            <person name="Goeker M."/>
        </authorList>
    </citation>
    <scope>NUCLEOTIDE SEQUENCE [LARGE SCALE GENOMIC DNA]</scope>
    <source>
        <strain evidence="1 2">DSM 25609</strain>
    </source>
</reference>
<sequence>MNNVSTEPIKRTVLIQLFHVSSNYSFISPVQSLEKAEERKG</sequence>
<keyword evidence="2" id="KW-1185">Reference proteome</keyword>
<dbReference type="Proteomes" id="UP001519345">
    <property type="component" value="Unassembled WGS sequence"/>
</dbReference>
<name>A0ABS4IKS1_9BACI</name>
<evidence type="ECO:0000313" key="2">
    <source>
        <dbReference type="Proteomes" id="UP001519345"/>
    </source>
</evidence>
<organism evidence="1 2">
    <name type="scientific">Virgibacillus natechei</name>
    <dbReference type="NCBI Taxonomy" id="1216297"/>
    <lineage>
        <taxon>Bacteria</taxon>
        <taxon>Bacillati</taxon>
        <taxon>Bacillota</taxon>
        <taxon>Bacilli</taxon>
        <taxon>Bacillales</taxon>
        <taxon>Bacillaceae</taxon>
        <taxon>Virgibacillus</taxon>
    </lineage>
</organism>
<dbReference type="EMBL" id="JAGGKX010000029">
    <property type="protein sequence ID" value="MBP1971572.1"/>
    <property type="molecule type" value="Genomic_DNA"/>
</dbReference>
<accession>A0ABS4IKS1</accession>